<accession>A0ABT8SNV3</accession>
<reference evidence="2" key="1">
    <citation type="submission" date="2023-07" db="EMBL/GenBank/DDBJ databases">
        <title>Brevundimonas soil sp. nov., isolated from the soil of chemical plant.</title>
        <authorList>
            <person name="Wu N."/>
        </authorList>
    </citation>
    <scope>NUCLEOTIDE SEQUENCE</scope>
    <source>
        <strain evidence="2">XZ-24</strain>
    </source>
</reference>
<feature type="transmembrane region" description="Helical" evidence="1">
    <location>
        <begin position="12"/>
        <end position="32"/>
    </location>
</feature>
<name>A0ABT8SNV3_9CAUL</name>
<evidence type="ECO:0000313" key="3">
    <source>
        <dbReference type="Proteomes" id="UP001169063"/>
    </source>
</evidence>
<comment type="caution">
    <text evidence="2">The sequence shown here is derived from an EMBL/GenBank/DDBJ whole genome shotgun (WGS) entry which is preliminary data.</text>
</comment>
<dbReference type="RefSeq" id="WP_302109719.1">
    <property type="nucleotide sequence ID" value="NZ_JAUKTR010000003.1"/>
</dbReference>
<organism evidence="2 3">
    <name type="scientific">Peiella sedimenti</name>
    <dbReference type="NCBI Taxonomy" id="3061083"/>
    <lineage>
        <taxon>Bacteria</taxon>
        <taxon>Pseudomonadati</taxon>
        <taxon>Pseudomonadota</taxon>
        <taxon>Alphaproteobacteria</taxon>
        <taxon>Caulobacterales</taxon>
        <taxon>Caulobacteraceae</taxon>
        <taxon>Peiella</taxon>
    </lineage>
</organism>
<feature type="transmembrane region" description="Helical" evidence="1">
    <location>
        <begin position="52"/>
        <end position="71"/>
    </location>
</feature>
<sequence>MSYREKSVWAEVLVTVLVWGVYFLNLSGHVLNGGGLEEPGFAGAWGGRFVETLIAAIIAQIILTSIVGALTPKAERQARDERERAYRWRSQAVGFHALIILLFSLGFFLFAAGGLTGAMGQEGGTPALQTLTSNSLVLAANGVVAAVILAELVAFSMELFLLRRGR</sequence>
<keyword evidence="1" id="KW-0812">Transmembrane</keyword>
<keyword evidence="1" id="KW-0472">Membrane</keyword>
<evidence type="ECO:0000256" key="1">
    <source>
        <dbReference type="SAM" id="Phobius"/>
    </source>
</evidence>
<proteinExistence type="predicted"/>
<feature type="transmembrane region" description="Helical" evidence="1">
    <location>
        <begin position="92"/>
        <end position="116"/>
    </location>
</feature>
<keyword evidence="1" id="KW-1133">Transmembrane helix</keyword>
<gene>
    <name evidence="2" type="ORF">Q0812_07570</name>
</gene>
<feature type="transmembrane region" description="Helical" evidence="1">
    <location>
        <begin position="136"/>
        <end position="162"/>
    </location>
</feature>
<dbReference type="EMBL" id="JAUKTR010000003">
    <property type="protein sequence ID" value="MDO1559283.1"/>
    <property type="molecule type" value="Genomic_DNA"/>
</dbReference>
<dbReference type="Proteomes" id="UP001169063">
    <property type="component" value="Unassembled WGS sequence"/>
</dbReference>
<evidence type="ECO:0000313" key="2">
    <source>
        <dbReference type="EMBL" id="MDO1559283.1"/>
    </source>
</evidence>
<keyword evidence="3" id="KW-1185">Reference proteome</keyword>
<protein>
    <submittedName>
        <fullName evidence="2">Uncharacterized protein</fullName>
    </submittedName>
</protein>